<reference evidence="2" key="1">
    <citation type="submission" date="2018-10" db="EMBL/GenBank/DDBJ databases">
        <title>Schaedlerella arabinophila gen. nov. sp. nov., isolated from the mouse intestinal tract and comparative analysis with the genome of the closely related altered Schaedler flora strain ASF502.</title>
        <authorList>
            <person name="Miyake S."/>
            <person name="Soh M."/>
            <person name="Seedorf H."/>
        </authorList>
    </citation>
    <scope>NUCLEOTIDE SEQUENCE [LARGE SCALE GENOMIC DNA]</scope>
    <source>
        <strain evidence="2">DSM 106076</strain>
    </source>
</reference>
<feature type="transmembrane region" description="Helical" evidence="1">
    <location>
        <begin position="110"/>
        <end position="133"/>
    </location>
</feature>
<proteinExistence type="predicted"/>
<evidence type="ECO:0000313" key="2">
    <source>
        <dbReference type="EMBL" id="RRK30963.1"/>
    </source>
</evidence>
<dbReference type="EMBL" id="RHJS01000002">
    <property type="protein sequence ID" value="RRK30963.1"/>
    <property type="molecule type" value="Genomic_DNA"/>
</dbReference>
<accession>A0A3R8JLK7</accession>
<feature type="transmembrane region" description="Helical" evidence="1">
    <location>
        <begin position="76"/>
        <end position="104"/>
    </location>
</feature>
<evidence type="ECO:0000313" key="3">
    <source>
        <dbReference type="Proteomes" id="UP000274920"/>
    </source>
</evidence>
<keyword evidence="1" id="KW-0472">Membrane</keyword>
<feature type="transmembrane region" description="Helical" evidence="1">
    <location>
        <begin position="6"/>
        <end position="32"/>
    </location>
</feature>
<organism evidence="2 3">
    <name type="scientific">Schaedlerella arabinosiphila</name>
    <dbReference type="NCBI Taxonomy" id="2044587"/>
    <lineage>
        <taxon>Bacteria</taxon>
        <taxon>Bacillati</taxon>
        <taxon>Bacillota</taxon>
        <taxon>Clostridia</taxon>
        <taxon>Lachnospirales</taxon>
        <taxon>Lachnospiraceae</taxon>
        <taxon>Schaedlerella</taxon>
    </lineage>
</organism>
<dbReference type="Proteomes" id="UP000274920">
    <property type="component" value="Unassembled WGS sequence"/>
</dbReference>
<gene>
    <name evidence="2" type="ORF">EBB54_05950</name>
</gene>
<name>A0A3R8JLK7_9FIRM</name>
<evidence type="ECO:0000256" key="1">
    <source>
        <dbReference type="SAM" id="Phobius"/>
    </source>
</evidence>
<dbReference type="AlphaFoldDB" id="A0A3R8JLK7"/>
<comment type="caution">
    <text evidence="2">The sequence shown here is derived from an EMBL/GenBank/DDBJ whole genome shotgun (WGS) entry which is preliminary data.</text>
</comment>
<keyword evidence="1" id="KW-1133">Transmembrane helix</keyword>
<protein>
    <submittedName>
        <fullName evidence="2">Uncharacterized protein</fullName>
    </submittedName>
</protein>
<sequence length="304" mass="35392">MIYYKAAFRAGIILLCMFAVITAILVICAWLPSFISGKIGRRALVDPEPWAERSGRRRKTRMEQIEWIRFYPLKKLILALLWLLCAVVSARAFQVYVLAGMLVVWDAEDIGFTLFICLLTAASSVPVARYLLLQYHSMPRLNRILSKKEMDGLMEREHFQRVQFSNEALNRFHPIYRSMNWLVVDGTAISKRLAVIAQLNCHFHRHHGLRYVWLEVYYLNGRKVKTKLGNWSVRSGERENRKALENFLAGENLRVEDFGPGGEKRLLDHIAEQYGRLLPELKTESEKILYLLKNDTTEIKEHIL</sequence>
<dbReference type="RefSeq" id="WP_125126725.1">
    <property type="nucleotide sequence ID" value="NZ_RHJS01000002.1"/>
</dbReference>
<keyword evidence="3" id="KW-1185">Reference proteome</keyword>
<keyword evidence="1" id="KW-0812">Transmembrane</keyword>